<keyword evidence="1" id="KW-0812">Transmembrane</keyword>
<proteinExistence type="predicted"/>
<reference evidence="2" key="1">
    <citation type="submission" date="2022-07" db="EMBL/GenBank/DDBJ databases">
        <title>The genome of Lyophyllum shimeji provides insight into the initial evolution of ectomycorrhizal fungal genome.</title>
        <authorList>
            <person name="Kobayashi Y."/>
            <person name="Shibata T."/>
            <person name="Hirakawa H."/>
            <person name="Shigenobu S."/>
            <person name="Nishiyama T."/>
            <person name="Yamada A."/>
            <person name="Hasebe M."/>
            <person name="Kawaguchi M."/>
        </authorList>
    </citation>
    <scope>NUCLEOTIDE SEQUENCE</scope>
    <source>
        <strain evidence="2">AT787</strain>
    </source>
</reference>
<gene>
    <name evidence="2" type="ORF">LshimejAT787_0905250</name>
</gene>
<evidence type="ECO:0000256" key="1">
    <source>
        <dbReference type="SAM" id="Phobius"/>
    </source>
</evidence>
<dbReference type="AlphaFoldDB" id="A0A9P3PRD0"/>
<sequence length="84" mass="9182">MLGILRPLQAQFICQDGRRVLTCVVYSQLLIAALVAGALSLVAVNKAKAHDDGLDAQCADRLFPSFLPDTFQFDTPGEDFLRSQ</sequence>
<name>A0A9P3PRD0_LYOSH</name>
<dbReference type="EMBL" id="BRPK01000009">
    <property type="protein sequence ID" value="GLB41310.1"/>
    <property type="molecule type" value="Genomic_DNA"/>
</dbReference>
<keyword evidence="1" id="KW-1133">Transmembrane helix</keyword>
<comment type="caution">
    <text evidence="2">The sequence shown here is derived from an EMBL/GenBank/DDBJ whole genome shotgun (WGS) entry which is preliminary data.</text>
</comment>
<evidence type="ECO:0000313" key="2">
    <source>
        <dbReference type="EMBL" id="GLB41310.1"/>
    </source>
</evidence>
<keyword evidence="3" id="KW-1185">Reference proteome</keyword>
<evidence type="ECO:0000313" key="3">
    <source>
        <dbReference type="Proteomes" id="UP001063166"/>
    </source>
</evidence>
<protein>
    <submittedName>
        <fullName evidence="2">Uncharacterized protein</fullName>
    </submittedName>
</protein>
<dbReference type="Proteomes" id="UP001063166">
    <property type="component" value="Unassembled WGS sequence"/>
</dbReference>
<feature type="transmembrane region" description="Helical" evidence="1">
    <location>
        <begin position="20"/>
        <end position="44"/>
    </location>
</feature>
<accession>A0A9P3PRD0</accession>
<keyword evidence="1" id="KW-0472">Membrane</keyword>
<organism evidence="2 3">
    <name type="scientific">Lyophyllum shimeji</name>
    <name type="common">Hon-shimeji</name>
    <name type="synonym">Tricholoma shimeji</name>
    <dbReference type="NCBI Taxonomy" id="47721"/>
    <lineage>
        <taxon>Eukaryota</taxon>
        <taxon>Fungi</taxon>
        <taxon>Dikarya</taxon>
        <taxon>Basidiomycota</taxon>
        <taxon>Agaricomycotina</taxon>
        <taxon>Agaricomycetes</taxon>
        <taxon>Agaricomycetidae</taxon>
        <taxon>Agaricales</taxon>
        <taxon>Tricholomatineae</taxon>
        <taxon>Lyophyllaceae</taxon>
        <taxon>Lyophyllum</taxon>
    </lineage>
</organism>